<keyword evidence="1" id="KW-0472">Membrane</keyword>
<evidence type="ECO:0000256" key="1">
    <source>
        <dbReference type="SAM" id="Phobius"/>
    </source>
</evidence>
<feature type="transmembrane region" description="Helical" evidence="1">
    <location>
        <begin position="7"/>
        <end position="27"/>
    </location>
</feature>
<protein>
    <submittedName>
        <fullName evidence="2">Uncharacterized protein</fullName>
    </submittedName>
</protein>
<dbReference type="EMBL" id="QKKF02030011">
    <property type="protein sequence ID" value="RZF34907.1"/>
    <property type="molecule type" value="Genomic_DNA"/>
</dbReference>
<gene>
    <name evidence="2" type="ORF">LSTR_LSTR012904</name>
</gene>
<keyword evidence="1" id="KW-1133">Transmembrane helix</keyword>
<dbReference type="InParanoid" id="A0A482WMZ8"/>
<feature type="transmembrane region" description="Helical" evidence="1">
    <location>
        <begin position="33"/>
        <end position="51"/>
    </location>
</feature>
<comment type="caution">
    <text evidence="2">The sequence shown here is derived from an EMBL/GenBank/DDBJ whole genome shotgun (WGS) entry which is preliminary data.</text>
</comment>
<keyword evidence="1" id="KW-0812">Transmembrane</keyword>
<dbReference type="AlphaFoldDB" id="A0A482WMZ8"/>
<sequence>MGSAHKYAIVSIVTVPINFCFQKVMFLPLESKIGWNLFLTFIPIVILYPHINCHQFKSDESPVVEILKIPFEEPVNDDLVAFRYSLKHGKPSPNKKQNTLPEKVSDDDVQLEYSLKCPQNKTKDDRHLAQLVAVIYRKLDTSDKERTVTFYLPGPATVPVFQESITDCTSPKAKTTPYVYKGCGGD</sequence>
<evidence type="ECO:0000313" key="3">
    <source>
        <dbReference type="Proteomes" id="UP000291343"/>
    </source>
</evidence>
<dbReference type="OrthoDB" id="10360227at2759"/>
<evidence type="ECO:0000313" key="2">
    <source>
        <dbReference type="EMBL" id="RZF34907.1"/>
    </source>
</evidence>
<reference evidence="2 3" key="1">
    <citation type="journal article" date="2017" name="Gigascience">
        <title>Genome sequence of the small brown planthopper, Laodelphax striatellus.</title>
        <authorList>
            <person name="Zhu J."/>
            <person name="Jiang F."/>
            <person name="Wang X."/>
            <person name="Yang P."/>
            <person name="Bao Y."/>
            <person name="Zhao W."/>
            <person name="Wang W."/>
            <person name="Lu H."/>
            <person name="Wang Q."/>
            <person name="Cui N."/>
            <person name="Li J."/>
            <person name="Chen X."/>
            <person name="Luo L."/>
            <person name="Yu J."/>
            <person name="Kang L."/>
            <person name="Cui F."/>
        </authorList>
    </citation>
    <scope>NUCLEOTIDE SEQUENCE [LARGE SCALE GENOMIC DNA]</scope>
    <source>
        <strain evidence="2">Lst14</strain>
    </source>
</reference>
<accession>A0A482WMZ8</accession>
<proteinExistence type="predicted"/>
<name>A0A482WMZ8_LAOST</name>
<dbReference type="Proteomes" id="UP000291343">
    <property type="component" value="Unassembled WGS sequence"/>
</dbReference>
<keyword evidence="3" id="KW-1185">Reference proteome</keyword>
<organism evidence="2 3">
    <name type="scientific">Laodelphax striatellus</name>
    <name type="common">Small brown planthopper</name>
    <name type="synonym">Delphax striatella</name>
    <dbReference type="NCBI Taxonomy" id="195883"/>
    <lineage>
        <taxon>Eukaryota</taxon>
        <taxon>Metazoa</taxon>
        <taxon>Ecdysozoa</taxon>
        <taxon>Arthropoda</taxon>
        <taxon>Hexapoda</taxon>
        <taxon>Insecta</taxon>
        <taxon>Pterygota</taxon>
        <taxon>Neoptera</taxon>
        <taxon>Paraneoptera</taxon>
        <taxon>Hemiptera</taxon>
        <taxon>Auchenorrhyncha</taxon>
        <taxon>Fulgoroidea</taxon>
        <taxon>Delphacidae</taxon>
        <taxon>Criomorphinae</taxon>
        <taxon>Laodelphax</taxon>
    </lineage>
</organism>